<reference evidence="2 3" key="1">
    <citation type="submission" date="2019-06" db="EMBL/GenBank/DDBJ databases">
        <title>Whole genome shotgun sequence of Streptomyces spinoverrucosus NBRC 14228.</title>
        <authorList>
            <person name="Hosoyama A."/>
            <person name="Uohara A."/>
            <person name="Ohji S."/>
            <person name="Ichikawa N."/>
        </authorList>
    </citation>
    <scope>NUCLEOTIDE SEQUENCE [LARGE SCALE GENOMIC DNA]</scope>
    <source>
        <strain evidence="2 3">NBRC 14228</strain>
    </source>
</reference>
<evidence type="ECO:0000256" key="1">
    <source>
        <dbReference type="SAM" id="MobiDB-lite"/>
    </source>
</evidence>
<organism evidence="2 3">
    <name type="scientific">Streptomyces spinoverrucosus</name>
    <dbReference type="NCBI Taxonomy" id="284043"/>
    <lineage>
        <taxon>Bacteria</taxon>
        <taxon>Bacillati</taxon>
        <taxon>Actinomycetota</taxon>
        <taxon>Actinomycetes</taxon>
        <taxon>Kitasatosporales</taxon>
        <taxon>Streptomycetaceae</taxon>
        <taxon>Streptomyces</taxon>
    </lineage>
</organism>
<proteinExistence type="predicted"/>
<feature type="region of interest" description="Disordered" evidence="1">
    <location>
        <begin position="1"/>
        <end position="39"/>
    </location>
</feature>
<gene>
    <name evidence="2" type="ORF">SSP24_78820</name>
</gene>
<keyword evidence="3" id="KW-1185">Reference proteome</keyword>
<protein>
    <submittedName>
        <fullName evidence="2">Uncharacterized protein</fullName>
    </submittedName>
</protein>
<dbReference type="EMBL" id="BJND01000098">
    <property type="protein sequence ID" value="GEC10227.1"/>
    <property type="molecule type" value="Genomic_DNA"/>
</dbReference>
<name>A0A4Y3VTQ8_9ACTN</name>
<accession>A0A4Y3VTQ8</accession>
<dbReference type="Proteomes" id="UP000317881">
    <property type="component" value="Unassembled WGS sequence"/>
</dbReference>
<evidence type="ECO:0000313" key="3">
    <source>
        <dbReference type="Proteomes" id="UP000317881"/>
    </source>
</evidence>
<comment type="caution">
    <text evidence="2">The sequence shown here is derived from an EMBL/GenBank/DDBJ whole genome shotgun (WGS) entry which is preliminary data.</text>
</comment>
<sequence length="81" mass="9008">MRECPTRGKPKIPEMTNKHPRRPRRHPGSTARTPSRLSARGYFQGPLHYDVVLMQAARGLCKSSAGRARGHRAPWFGSATG</sequence>
<feature type="compositionally biased region" description="Basic residues" evidence="1">
    <location>
        <begin position="18"/>
        <end position="27"/>
    </location>
</feature>
<evidence type="ECO:0000313" key="2">
    <source>
        <dbReference type="EMBL" id="GEC10227.1"/>
    </source>
</evidence>
<dbReference type="AlphaFoldDB" id="A0A4Y3VTQ8"/>